<protein>
    <recommendedName>
        <fullName evidence="3">DUF3137 domain-containing protein</fullName>
    </recommendedName>
</protein>
<organism evidence="1 2">
    <name type="scientific">Natranaerovirga pectinivora</name>
    <dbReference type="NCBI Taxonomy" id="682400"/>
    <lineage>
        <taxon>Bacteria</taxon>
        <taxon>Bacillati</taxon>
        <taxon>Bacillota</taxon>
        <taxon>Clostridia</taxon>
        <taxon>Lachnospirales</taxon>
        <taxon>Natranaerovirgaceae</taxon>
        <taxon>Natranaerovirga</taxon>
    </lineage>
</organism>
<dbReference type="AlphaFoldDB" id="A0A4R3MV78"/>
<reference evidence="1 2" key="1">
    <citation type="submission" date="2019-03" db="EMBL/GenBank/DDBJ databases">
        <title>Genomic Encyclopedia of Type Strains, Phase IV (KMG-IV): sequencing the most valuable type-strain genomes for metagenomic binning, comparative biology and taxonomic classification.</title>
        <authorList>
            <person name="Goeker M."/>
        </authorList>
    </citation>
    <scope>NUCLEOTIDE SEQUENCE [LARGE SCALE GENOMIC DNA]</scope>
    <source>
        <strain evidence="1 2">DSM 24629</strain>
    </source>
</reference>
<sequence>MGLFGPSKEEVWKELCEEIKGTLINEGFWKGSRVEVQYKNWKIYLDTYTVSTGKSSITYTRLRAPFVHYRDFHFKIYERFGIISDIGKALGMQDIEIGDSEFDKKYIIQGNNESIVKSILSNTRVKDLIYLQPRIKLETKNNEGIFGPNFKDNESQLYFLVTGVIKDVQLLKIIFELFSVLLDEMALQGVISEDTPSVQLYK</sequence>
<evidence type="ECO:0000313" key="2">
    <source>
        <dbReference type="Proteomes" id="UP000294902"/>
    </source>
</evidence>
<keyword evidence="2" id="KW-1185">Reference proteome</keyword>
<comment type="caution">
    <text evidence="1">The sequence shown here is derived from an EMBL/GenBank/DDBJ whole genome shotgun (WGS) entry which is preliminary data.</text>
</comment>
<evidence type="ECO:0008006" key="3">
    <source>
        <dbReference type="Google" id="ProtNLM"/>
    </source>
</evidence>
<evidence type="ECO:0000313" key="1">
    <source>
        <dbReference type="EMBL" id="TCT17216.1"/>
    </source>
</evidence>
<accession>A0A4R3MV78</accession>
<proteinExistence type="predicted"/>
<dbReference type="Proteomes" id="UP000294902">
    <property type="component" value="Unassembled WGS sequence"/>
</dbReference>
<name>A0A4R3MV78_9FIRM</name>
<dbReference type="RefSeq" id="WP_132249919.1">
    <property type="nucleotide sequence ID" value="NZ_SMAL01000001.1"/>
</dbReference>
<dbReference type="OrthoDB" id="262374at2"/>
<dbReference type="EMBL" id="SMAL01000001">
    <property type="protein sequence ID" value="TCT17216.1"/>
    <property type="molecule type" value="Genomic_DNA"/>
</dbReference>
<gene>
    <name evidence="1" type="ORF">EDC18_101514</name>
</gene>